<keyword evidence="3" id="KW-1185">Reference proteome</keyword>
<feature type="region of interest" description="Disordered" evidence="1">
    <location>
        <begin position="63"/>
        <end position="126"/>
    </location>
</feature>
<comment type="caution">
    <text evidence="2">The sequence shown here is derived from an EMBL/GenBank/DDBJ whole genome shotgun (WGS) entry which is preliminary data.</text>
</comment>
<name>A0AAV7Q6K3_PLEWA</name>
<dbReference type="EMBL" id="JANPWB010000010">
    <property type="protein sequence ID" value="KAJ1135825.1"/>
    <property type="molecule type" value="Genomic_DNA"/>
</dbReference>
<protein>
    <submittedName>
        <fullName evidence="2">Uncharacterized protein</fullName>
    </submittedName>
</protein>
<sequence>MGQPKQCDATRCTATSTRQHGEPRAQVKLDIEEIIRAAREAAKTRSKDWILNQIRGLGVVEGQSQATDQAMPPKTMTSDPARLKSGSGTRTVERRKGTREVQASSRKQGCPNQAREQRRIMVSKLV</sequence>
<accession>A0AAV7Q6K3</accession>
<proteinExistence type="predicted"/>
<evidence type="ECO:0000313" key="2">
    <source>
        <dbReference type="EMBL" id="KAJ1135825.1"/>
    </source>
</evidence>
<evidence type="ECO:0000313" key="3">
    <source>
        <dbReference type="Proteomes" id="UP001066276"/>
    </source>
</evidence>
<dbReference type="AlphaFoldDB" id="A0AAV7Q6K3"/>
<dbReference type="Proteomes" id="UP001066276">
    <property type="component" value="Chromosome 6"/>
</dbReference>
<organism evidence="2 3">
    <name type="scientific">Pleurodeles waltl</name>
    <name type="common">Iberian ribbed newt</name>
    <dbReference type="NCBI Taxonomy" id="8319"/>
    <lineage>
        <taxon>Eukaryota</taxon>
        <taxon>Metazoa</taxon>
        <taxon>Chordata</taxon>
        <taxon>Craniata</taxon>
        <taxon>Vertebrata</taxon>
        <taxon>Euteleostomi</taxon>
        <taxon>Amphibia</taxon>
        <taxon>Batrachia</taxon>
        <taxon>Caudata</taxon>
        <taxon>Salamandroidea</taxon>
        <taxon>Salamandridae</taxon>
        <taxon>Pleurodelinae</taxon>
        <taxon>Pleurodeles</taxon>
    </lineage>
</organism>
<evidence type="ECO:0000256" key="1">
    <source>
        <dbReference type="SAM" id="MobiDB-lite"/>
    </source>
</evidence>
<feature type="region of interest" description="Disordered" evidence="1">
    <location>
        <begin position="1"/>
        <end position="24"/>
    </location>
</feature>
<feature type="compositionally biased region" description="Polar residues" evidence="1">
    <location>
        <begin position="101"/>
        <end position="111"/>
    </location>
</feature>
<gene>
    <name evidence="2" type="ORF">NDU88_002255</name>
</gene>
<reference evidence="2" key="1">
    <citation type="journal article" date="2022" name="bioRxiv">
        <title>Sequencing and chromosome-scale assembly of the giantPleurodeles waltlgenome.</title>
        <authorList>
            <person name="Brown T."/>
            <person name="Elewa A."/>
            <person name="Iarovenko S."/>
            <person name="Subramanian E."/>
            <person name="Araus A.J."/>
            <person name="Petzold A."/>
            <person name="Susuki M."/>
            <person name="Suzuki K.-i.T."/>
            <person name="Hayashi T."/>
            <person name="Toyoda A."/>
            <person name="Oliveira C."/>
            <person name="Osipova E."/>
            <person name="Leigh N.D."/>
            <person name="Simon A."/>
            <person name="Yun M.H."/>
        </authorList>
    </citation>
    <scope>NUCLEOTIDE SEQUENCE</scope>
    <source>
        <strain evidence="2">20211129_DDA</strain>
        <tissue evidence="2">Liver</tissue>
    </source>
</reference>